<organism evidence="1 2">
    <name type="scientific">Cohnella nanjingensis</name>
    <dbReference type="NCBI Taxonomy" id="1387779"/>
    <lineage>
        <taxon>Bacteria</taxon>
        <taxon>Bacillati</taxon>
        <taxon>Bacillota</taxon>
        <taxon>Bacilli</taxon>
        <taxon>Bacillales</taxon>
        <taxon>Paenibacillaceae</taxon>
        <taxon>Cohnella</taxon>
    </lineage>
</organism>
<comment type="caution">
    <text evidence="1">The sequence shown here is derived from an EMBL/GenBank/DDBJ whole genome shotgun (WGS) entry which is preliminary data.</text>
</comment>
<accession>A0A7X0RQ14</accession>
<reference evidence="1 2" key="1">
    <citation type="submission" date="2020-08" db="EMBL/GenBank/DDBJ databases">
        <title>Cohnella phylogeny.</title>
        <authorList>
            <person name="Dunlap C."/>
        </authorList>
    </citation>
    <scope>NUCLEOTIDE SEQUENCE [LARGE SCALE GENOMIC DNA]</scope>
    <source>
        <strain evidence="1 2">DSM 28246</strain>
    </source>
</reference>
<evidence type="ECO:0000313" key="1">
    <source>
        <dbReference type="EMBL" id="MBB6671353.1"/>
    </source>
</evidence>
<evidence type="ECO:0000313" key="2">
    <source>
        <dbReference type="Proteomes" id="UP000547209"/>
    </source>
</evidence>
<dbReference type="Proteomes" id="UP000547209">
    <property type="component" value="Unassembled WGS sequence"/>
</dbReference>
<sequence length="65" mass="7564">MSEKTPIEKQVQVVKREFPNLPLNHHSRVFVSKNQNDETVEWFQDAWGGFVLVKNYLAGGTIEYI</sequence>
<protein>
    <submittedName>
        <fullName evidence="1">Uncharacterized protein</fullName>
    </submittedName>
</protein>
<dbReference type="AlphaFoldDB" id="A0A7X0RQ14"/>
<proteinExistence type="predicted"/>
<gene>
    <name evidence="1" type="ORF">H7C19_11750</name>
</gene>
<name>A0A7X0RQ14_9BACL</name>
<dbReference type="RefSeq" id="WP_185142833.1">
    <property type="nucleotide sequence ID" value="NZ_JACJVP010000020.1"/>
</dbReference>
<dbReference type="EMBL" id="JACJVP010000020">
    <property type="protein sequence ID" value="MBB6671353.1"/>
    <property type="molecule type" value="Genomic_DNA"/>
</dbReference>
<keyword evidence="2" id="KW-1185">Reference proteome</keyword>